<dbReference type="EMBL" id="LSTO01000011">
    <property type="protein sequence ID" value="OWW18298.1"/>
    <property type="molecule type" value="Genomic_DNA"/>
</dbReference>
<keyword evidence="2" id="KW-1003">Cell membrane</keyword>
<evidence type="ECO:0000313" key="12">
    <source>
        <dbReference type="Proteomes" id="UP000197535"/>
    </source>
</evidence>
<evidence type="ECO:0000256" key="5">
    <source>
        <dbReference type="ARBA" id="ARBA00022692"/>
    </source>
</evidence>
<keyword evidence="3" id="KW-0997">Cell inner membrane</keyword>
<dbReference type="Pfam" id="PF08019">
    <property type="entry name" value="EptA_B_N"/>
    <property type="match status" value="1"/>
</dbReference>
<dbReference type="SUPFAM" id="SSF53649">
    <property type="entry name" value="Alkaline phosphatase-like"/>
    <property type="match status" value="1"/>
</dbReference>
<evidence type="ECO:0000259" key="9">
    <source>
        <dbReference type="Pfam" id="PF00884"/>
    </source>
</evidence>
<dbReference type="AlphaFoldDB" id="A0A254TF49"/>
<dbReference type="OrthoDB" id="9786870at2"/>
<feature type="domain" description="Sulfatase N-terminal" evidence="9">
    <location>
        <begin position="237"/>
        <end position="520"/>
    </location>
</feature>
<dbReference type="InterPro" id="IPR012549">
    <property type="entry name" value="EptA-like_N"/>
</dbReference>
<dbReference type="InterPro" id="IPR058130">
    <property type="entry name" value="PEA_transf_C"/>
</dbReference>
<feature type="transmembrane region" description="Helical" evidence="8">
    <location>
        <begin position="164"/>
        <end position="187"/>
    </location>
</feature>
<evidence type="ECO:0000256" key="4">
    <source>
        <dbReference type="ARBA" id="ARBA00022679"/>
    </source>
</evidence>
<evidence type="ECO:0000256" key="6">
    <source>
        <dbReference type="ARBA" id="ARBA00022989"/>
    </source>
</evidence>
<feature type="transmembrane region" description="Helical" evidence="8">
    <location>
        <begin position="21"/>
        <end position="41"/>
    </location>
</feature>
<dbReference type="Gene3D" id="3.40.720.10">
    <property type="entry name" value="Alkaline Phosphatase, subunit A"/>
    <property type="match status" value="1"/>
</dbReference>
<dbReference type="InterPro" id="IPR040423">
    <property type="entry name" value="PEA_transferase"/>
</dbReference>
<dbReference type="CDD" id="cd16017">
    <property type="entry name" value="LptA"/>
    <property type="match status" value="1"/>
</dbReference>
<keyword evidence="4" id="KW-0808">Transferase</keyword>
<dbReference type="InterPro" id="IPR000917">
    <property type="entry name" value="Sulfatase_N"/>
</dbReference>
<keyword evidence="5 8" id="KW-0812">Transmembrane</keyword>
<dbReference type="RefSeq" id="WP_088710526.1">
    <property type="nucleotide sequence ID" value="NZ_LSTO01000011.1"/>
</dbReference>
<sequence>MQILQKVKFLSQANSKWRCNIVAFVFLYSIANSILFQGPLYHRAFLSLDAIDLGGSLSLTTLFVFQLLISIVILTIVSLFSIRLTKLVCVLLTIGSAAALYFIVTYGTILDATMMGNVFNTNLSEASGFSHPKLLLYLVFFGIVPAFILRTIKVTHTPRSKRLLFLVATLLLGSTWIYANAQSWLWIDKNAKQFGGLILPWSYIVNSARYYDQTTSSRQEQRLLPDIRFTDTKSVVVVLVIGESARAQDFSLYGYQRETNPRLKKAGVTVMPNATSCSTYTTRSLQCMLSHLGDATPIRGGYEPLTSYLYRHGVEVMWRSNNFGEPRMKVSSFQKADDIRKECQGNCYREDYDELLLYKLNEHLRSAQGGKKILVVLHQSGSHGPQYFKKYPPEFETFKPVCRTVEQKKCSSAELINTYDNTILYTDFLLDKVIALLKSLDNTASVMMYMSDHGESLGENGLYLHGIPYSIAPAVQKNIPFLIWMSDKFAERRNLVNPLPVKNQEYSQNYIFHSVMGAFGLVSDVYEKDKDIFHSAAVDQVSLHPLKR</sequence>
<evidence type="ECO:0000256" key="7">
    <source>
        <dbReference type="ARBA" id="ARBA00023136"/>
    </source>
</evidence>
<dbReference type="PANTHER" id="PTHR30443:SF0">
    <property type="entry name" value="PHOSPHOETHANOLAMINE TRANSFERASE EPTA"/>
    <property type="match status" value="1"/>
</dbReference>
<evidence type="ECO:0008006" key="13">
    <source>
        <dbReference type="Google" id="ProtNLM"/>
    </source>
</evidence>
<comment type="subcellular location">
    <subcellularLocation>
        <location evidence="1">Cell inner membrane</location>
        <topology evidence="1">Multi-pass membrane protein</topology>
    </subcellularLocation>
</comment>
<dbReference type="GO" id="GO:0009244">
    <property type="term" value="P:lipopolysaccharide core region biosynthetic process"/>
    <property type="evidence" value="ECO:0007669"/>
    <property type="project" value="TreeGrafter"/>
</dbReference>
<proteinExistence type="predicted"/>
<evidence type="ECO:0000256" key="2">
    <source>
        <dbReference type="ARBA" id="ARBA00022475"/>
    </source>
</evidence>
<evidence type="ECO:0000256" key="3">
    <source>
        <dbReference type="ARBA" id="ARBA00022519"/>
    </source>
</evidence>
<evidence type="ECO:0000259" key="10">
    <source>
        <dbReference type="Pfam" id="PF08019"/>
    </source>
</evidence>
<dbReference type="PANTHER" id="PTHR30443">
    <property type="entry name" value="INNER MEMBRANE PROTEIN"/>
    <property type="match status" value="1"/>
</dbReference>
<feature type="transmembrane region" description="Helical" evidence="8">
    <location>
        <begin position="87"/>
        <end position="109"/>
    </location>
</feature>
<organism evidence="11 12">
    <name type="scientific">Noviherbaspirillum denitrificans</name>
    <dbReference type="NCBI Taxonomy" id="1968433"/>
    <lineage>
        <taxon>Bacteria</taxon>
        <taxon>Pseudomonadati</taxon>
        <taxon>Pseudomonadota</taxon>
        <taxon>Betaproteobacteria</taxon>
        <taxon>Burkholderiales</taxon>
        <taxon>Oxalobacteraceae</taxon>
        <taxon>Noviherbaspirillum</taxon>
    </lineage>
</organism>
<dbReference type="InterPro" id="IPR017850">
    <property type="entry name" value="Alkaline_phosphatase_core_sf"/>
</dbReference>
<evidence type="ECO:0000313" key="11">
    <source>
        <dbReference type="EMBL" id="OWW18298.1"/>
    </source>
</evidence>
<protein>
    <recommendedName>
        <fullName evidence="13">Sulfatase</fullName>
    </recommendedName>
</protein>
<evidence type="ECO:0000256" key="1">
    <source>
        <dbReference type="ARBA" id="ARBA00004429"/>
    </source>
</evidence>
<name>A0A254TF49_9BURK</name>
<keyword evidence="6 8" id="KW-1133">Transmembrane helix</keyword>
<evidence type="ECO:0000256" key="8">
    <source>
        <dbReference type="SAM" id="Phobius"/>
    </source>
</evidence>
<keyword evidence="12" id="KW-1185">Reference proteome</keyword>
<feature type="transmembrane region" description="Helical" evidence="8">
    <location>
        <begin position="134"/>
        <end position="152"/>
    </location>
</feature>
<dbReference type="GO" id="GO:0005886">
    <property type="term" value="C:plasma membrane"/>
    <property type="evidence" value="ECO:0007669"/>
    <property type="project" value="UniProtKB-SubCell"/>
</dbReference>
<dbReference type="Proteomes" id="UP000197535">
    <property type="component" value="Unassembled WGS sequence"/>
</dbReference>
<reference evidence="11 12" key="1">
    <citation type="submission" date="2016-02" db="EMBL/GenBank/DDBJ databases">
        <authorList>
            <person name="Wen L."/>
            <person name="He K."/>
            <person name="Yang H."/>
        </authorList>
    </citation>
    <scope>NUCLEOTIDE SEQUENCE [LARGE SCALE GENOMIC DNA]</scope>
    <source>
        <strain evidence="11 12">TSA40</strain>
    </source>
</reference>
<keyword evidence="7 8" id="KW-0472">Membrane</keyword>
<dbReference type="NCBIfam" id="NF007160">
    <property type="entry name" value="PRK09598.1"/>
    <property type="match status" value="1"/>
</dbReference>
<dbReference type="Pfam" id="PF00884">
    <property type="entry name" value="Sulfatase"/>
    <property type="match status" value="1"/>
</dbReference>
<accession>A0A254TF49</accession>
<gene>
    <name evidence="11" type="ORF">AYR66_01605</name>
</gene>
<dbReference type="GO" id="GO:0016776">
    <property type="term" value="F:phosphotransferase activity, phosphate group as acceptor"/>
    <property type="evidence" value="ECO:0007669"/>
    <property type="project" value="TreeGrafter"/>
</dbReference>
<feature type="domain" description="Phosphoethanolamine transferase N-terminal" evidence="10">
    <location>
        <begin position="72"/>
        <end position="213"/>
    </location>
</feature>
<comment type="caution">
    <text evidence="11">The sequence shown here is derived from an EMBL/GenBank/DDBJ whole genome shotgun (WGS) entry which is preliminary data.</text>
</comment>
<feature type="transmembrane region" description="Helical" evidence="8">
    <location>
        <begin position="61"/>
        <end position="80"/>
    </location>
</feature>